<keyword evidence="3" id="KW-1185">Reference proteome</keyword>
<sequence>MTNKTRIPDDMKAQTGKGGAGESGGGPYPDPHTGKQERGEKRGFIEGGQSENRYYGPRHAQGNAAKNAGRDDLAGDKDHEGM</sequence>
<feature type="compositionally biased region" description="Basic and acidic residues" evidence="1">
    <location>
        <begin position="68"/>
        <end position="82"/>
    </location>
</feature>
<dbReference type="EMBL" id="QJJM01000005">
    <property type="protein sequence ID" value="PXW76332.1"/>
    <property type="molecule type" value="Genomic_DNA"/>
</dbReference>
<feature type="compositionally biased region" description="Gly residues" evidence="1">
    <location>
        <begin position="16"/>
        <end position="27"/>
    </location>
</feature>
<protein>
    <submittedName>
        <fullName evidence="2">Uncharacterized protein</fullName>
    </submittedName>
</protein>
<proteinExistence type="predicted"/>
<dbReference type="RefSeq" id="WP_110298380.1">
    <property type="nucleotide sequence ID" value="NZ_QJJM01000005.1"/>
</dbReference>
<dbReference type="AlphaFoldDB" id="A0A2V3V3G9"/>
<feature type="compositionally biased region" description="Basic and acidic residues" evidence="1">
    <location>
        <begin position="1"/>
        <end position="12"/>
    </location>
</feature>
<accession>A0A2V3V3G9</accession>
<dbReference type="OrthoDB" id="7595877at2"/>
<comment type="caution">
    <text evidence="2">The sequence shown here is derived from an EMBL/GenBank/DDBJ whole genome shotgun (WGS) entry which is preliminary data.</text>
</comment>
<evidence type="ECO:0000256" key="1">
    <source>
        <dbReference type="SAM" id="MobiDB-lite"/>
    </source>
</evidence>
<organism evidence="2 3">
    <name type="scientific">Blastomonas natatoria</name>
    <dbReference type="NCBI Taxonomy" id="34015"/>
    <lineage>
        <taxon>Bacteria</taxon>
        <taxon>Pseudomonadati</taxon>
        <taxon>Pseudomonadota</taxon>
        <taxon>Alphaproteobacteria</taxon>
        <taxon>Sphingomonadales</taxon>
        <taxon>Sphingomonadaceae</taxon>
        <taxon>Blastomonas</taxon>
    </lineage>
</organism>
<evidence type="ECO:0000313" key="2">
    <source>
        <dbReference type="EMBL" id="PXW76332.1"/>
    </source>
</evidence>
<gene>
    <name evidence="2" type="ORF">C7451_105103</name>
</gene>
<evidence type="ECO:0000313" key="3">
    <source>
        <dbReference type="Proteomes" id="UP000248014"/>
    </source>
</evidence>
<dbReference type="Proteomes" id="UP000248014">
    <property type="component" value="Unassembled WGS sequence"/>
</dbReference>
<name>A0A2V3V3G9_9SPHN</name>
<feature type="compositionally biased region" description="Basic and acidic residues" evidence="1">
    <location>
        <begin position="32"/>
        <end position="44"/>
    </location>
</feature>
<feature type="region of interest" description="Disordered" evidence="1">
    <location>
        <begin position="1"/>
        <end position="82"/>
    </location>
</feature>
<reference evidence="2 3" key="1">
    <citation type="submission" date="2018-05" db="EMBL/GenBank/DDBJ databases">
        <title>Genomic Encyclopedia of Type Strains, Phase IV (KMG-IV): sequencing the most valuable type-strain genomes for metagenomic binning, comparative biology and taxonomic classification.</title>
        <authorList>
            <person name="Goeker M."/>
        </authorList>
    </citation>
    <scope>NUCLEOTIDE SEQUENCE [LARGE SCALE GENOMIC DNA]</scope>
    <source>
        <strain evidence="2 3">DSM 3183</strain>
    </source>
</reference>